<feature type="region of interest" description="Disordered" evidence="1">
    <location>
        <begin position="28"/>
        <end position="56"/>
    </location>
</feature>
<dbReference type="EMBL" id="LSRX01000051">
    <property type="protein sequence ID" value="OLQ11929.1"/>
    <property type="molecule type" value="Genomic_DNA"/>
</dbReference>
<feature type="compositionally biased region" description="Basic and acidic residues" evidence="1">
    <location>
        <begin position="28"/>
        <end position="39"/>
    </location>
</feature>
<organism evidence="2 3">
    <name type="scientific">Symbiodinium microadriaticum</name>
    <name type="common">Dinoflagellate</name>
    <name type="synonym">Zooxanthella microadriatica</name>
    <dbReference type="NCBI Taxonomy" id="2951"/>
    <lineage>
        <taxon>Eukaryota</taxon>
        <taxon>Sar</taxon>
        <taxon>Alveolata</taxon>
        <taxon>Dinophyceae</taxon>
        <taxon>Suessiales</taxon>
        <taxon>Symbiodiniaceae</taxon>
        <taxon>Symbiodinium</taxon>
    </lineage>
</organism>
<evidence type="ECO:0000313" key="2">
    <source>
        <dbReference type="EMBL" id="OLQ11929.1"/>
    </source>
</evidence>
<comment type="caution">
    <text evidence="2">The sequence shown here is derived from an EMBL/GenBank/DDBJ whole genome shotgun (WGS) entry which is preliminary data.</text>
</comment>
<protein>
    <submittedName>
        <fullName evidence="2">Uncharacterized protein</fullName>
    </submittedName>
</protein>
<name>A0A1Q9EWY8_SYMMI</name>
<evidence type="ECO:0000256" key="1">
    <source>
        <dbReference type="SAM" id="MobiDB-lite"/>
    </source>
</evidence>
<dbReference type="AlphaFoldDB" id="A0A1Q9EWY8"/>
<keyword evidence="3" id="KW-1185">Reference proteome</keyword>
<reference evidence="2 3" key="1">
    <citation type="submission" date="2016-02" db="EMBL/GenBank/DDBJ databases">
        <title>Genome analysis of coral dinoflagellate symbionts highlights evolutionary adaptations to a symbiotic lifestyle.</title>
        <authorList>
            <person name="Aranda M."/>
            <person name="Li Y."/>
            <person name="Liew Y.J."/>
            <person name="Baumgarten S."/>
            <person name="Simakov O."/>
            <person name="Wilson M."/>
            <person name="Piel J."/>
            <person name="Ashoor H."/>
            <person name="Bougouffa S."/>
            <person name="Bajic V.B."/>
            <person name="Ryu T."/>
            <person name="Ravasi T."/>
            <person name="Bayer T."/>
            <person name="Micklem G."/>
            <person name="Kim H."/>
            <person name="Bhak J."/>
            <person name="Lajeunesse T.C."/>
            <person name="Voolstra C.R."/>
        </authorList>
    </citation>
    <scope>NUCLEOTIDE SEQUENCE [LARGE SCALE GENOMIC DNA]</scope>
    <source>
        <strain evidence="2 3">CCMP2467</strain>
    </source>
</reference>
<evidence type="ECO:0000313" key="3">
    <source>
        <dbReference type="Proteomes" id="UP000186817"/>
    </source>
</evidence>
<proteinExistence type="predicted"/>
<accession>A0A1Q9EWY8</accession>
<dbReference type="Proteomes" id="UP000186817">
    <property type="component" value="Unassembled WGS sequence"/>
</dbReference>
<gene>
    <name evidence="2" type="ORF">AK812_SmicGene4164</name>
</gene>
<sequence>MFAVHIALILPGQTFFPFLFAGFRGESDGVRKPKQREALEPVPLPPDESGSQGPSPAVLAAKYRQHVRTMLAEFLELADNERV</sequence>